<accession>A0A058ZGA5</accession>
<feature type="compositionally biased region" description="Acidic residues" evidence="1">
    <location>
        <begin position="195"/>
        <end position="207"/>
    </location>
</feature>
<dbReference type="Proteomes" id="UP000030693">
    <property type="component" value="Unassembled WGS sequence"/>
</dbReference>
<evidence type="ECO:0000313" key="2">
    <source>
        <dbReference type="EMBL" id="KCV73404.1"/>
    </source>
</evidence>
<evidence type="ECO:0000313" key="3">
    <source>
        <dbReference type="Proteomes" id="UP000030693"/>
    </source>
</evidence>
<dbReference type="EMBL" id="KB932201">
    <property type="protein sequence ID" value="KCV73404.1"/>
    <property type="molecule type" value="Genomic_DNA"/>
</dbReference>
<dbReference type="RefSeq" id="XP_009493105.1">
    <property type="nucleotide sequence ID" value="XM_009494830.1"/>
</dbReference>
<dbReference type="AlphaFoldDB" id="A0A058ZGA5"/>
<keyword evidence="3" id="KW-1185">Reference proteome</keyword>
<name>A0A058ZGA5_FONAL</name>
<dbReference type="GeneID" id="20525667"/>
<feature type="region of interest" description="Disordered" evidence="1">
    <location>
        <begin position="179"/>
        <end position="229"/>
    </location>
</feature>
<feature type="region of interest" description="Disordered" evidence="1">
    <location>
        <begin position="120"/>
        <end position="140"/>
    </location>
</feature>
<sequence>MTHSDGQLALSNPSEPSTSTQGERQVMIRPDGTRLVKVTSGNGRVRVALPLPLVSSPLHFASHGAAWPAWHLTSLRAQEMWIFDNSDADPDDPEVDAELNQLFVDSTNRMRAEMGLPPLPAQPHLNTADPAAGPPDESPLASLAQRTWRGVIKASDFVASMIGLNDPLFDVETDEHLDRAEEASTIHATSHPGEDADGEDDDSDADLPAEAAASSWSNKHNSSAHEAFP</sequence>
<evidence type="ECO:0000256" key="1">
    <source>
        <dbReference type="SAM" id="MobiDB-lite"/>
    </source>
</evidence>
<organism evidence="2">
    <name type="scientific">Fonticula alba</name>
    <name type="common">Slime mold</name>
    <dbReference type="NCBI Taxonomy" id="691883"/>
    <lineage>
        <taxon>Eukaryota</taxon>
        <taxon>Rotosphaerida</taxon>
        <taxon>Fonticulaceae</taxon>
        <taxon>Fonticula</taxon>
    </lineage>
</organism>
<feature type="compositionally biased region" description="Polar residues" evidence="1">
    <location>
        <begin position="1"/>
        <end position="23"/>
    </location>
</feature>
<reference evidence="2" key="1">
    <citation type="submission" date="2013-04" db="EMBL/GenBank/DDBJ databases">
        <title>The Genome Sequence of Fonticula alba ATCC 38817.</title>
        <authorList>
            <consortium name="The Broad Institute Genomics Platform"/>
            <person name="Russ C."/>
            <person name="Cuomo C."/>
            <person name="Burger G."/>
            <person name="Gray M.W."/>
            <person name="Holland P.W.H."/>
            <person name="King N."/>
            <person name="Lang F.B.F."/>
            <person name="Roger A.J."/>
            <person name="Ruiz-Trillo I."/>
            <person name="Brown M."/>
            <person name="Walker B."/>
            <person name="Young S."/>
            <person name="Zeng Q."/>
            <person name="Gargeya S."/>
            <person name="Fitzgerald M."/>
            <person name="Haas B."/>
            <person name="Abouelleil A."/>
            <person name="Allen A.W."/>
            <person name="Alvarado L."/>
            <person name="Arachchi H.M."/>
            <person name="Berlin A.M."/>
            <person name="Chapman S.B."/>
            <person name="Gainer-Dewar J."/>
            <person name="Goldberg J."/>
            <person name="Griggs A."/>
            <person name="Gujja S."/>
            <person name="Hansen M."/>
            <person name="Howarth C."/>
            <person name="Imamovic A."/>
            <person name="Ireland A."/>
            <person name="Larimer J."/>
            <person name="McCowan C."/>
            <person name="Murphy C."/>
            <person name="Pearson M."/>
            <person name="Poon T.W."/>
            <person name="Priest M."/>
            <person name="Roberts A."/>
            <person name="Saif S."/>
            <person name="Shea T."/>
            <person name="Sisk P."/>
            <person name="Sykes S."/>
            <person name="Wortman J."/>
            <person name="Nusbaum C."/>
            <person name="Birren B."/>
        </authorList>
    </citation>
    <scope>NUCLEOTIDE SEQUENCE [LARGE SCALE GENOMIC DNA]</scope>
    <source>
        <strain evidence="2">ATCC 38817</strain>
    </source>
</reference>
<protein>
    <submittedName>
        <fullName evidence="2">Uncharacterized protein</fullName>
    </submittedName>
</protein>
<proteinExistence type="predicted"/>
<gene>
    <name evidence="2" type="ORF">H696_00942</name>
</gene>
<feature type="region of interest" description="Disordered" evidence="1">
    <location>
        <begin position="1"/>
        <end position="26"/>
    </location>
</feature>